<gene>
    <name evidence="1" type="ORF">A3B92_03790</name>
</gene>
<dbReference type="AlphaFoldDB" id="A0A1G1ZFA2"/>
<protein>
    <recommendedName>
        <fullName evidence="3">Gingipain domain-containing protein</fullName>
    </recommendedName>
</protein>
<evidence type="ECO:0000313" key="1">
    <source>
        <dbReference type="EMBL" id="OGY63193.1"/>
    </source>
</evidence>
<dbReference type="EMBL" id="MHJG01000025">
    <property type="protein sequence ID" value="OGY63193.1"/>
    <property type="molecule type" value="Genomic_DNA"/>
</dbReference>
<proteinExistence type="predicted"/>
<organism evidence="1 2">
    <name type="scientific">Candidatus Harrisonbacteria bacterium RIFCSPHIGHO2_02_FULL_42_16</name>
    <dbReference type="NCBI Taxonomy" id="1798404"/>
    <lineage>
        <taxon>Bacteria</taxon>
        <taxon>Candidatus Harrisoniibacteriota</taxon>
    </lineage>
</organism>
<comment type="caution">
    <text evidence="1">The sequence shown here is derived from an EMBL/GenBank/DDBJ whole genome shotgun (WGS) entry which is preliminary data.</text>
</comment>
<name>A0A1G1ZFA2_9BACT</name>
<sequence length="160" mass="18308">MRALIISGTDDAQQLGLEFQSYLRGQVGLADSQITYHKMYRYHQRYQGFGAGNIYEMLEKILTGSGVEPFVLYYTGHGLKYGWSPDDCLYIFYDRIFKILAEHRKEIIFLNDCCYAMAAARYQKLLKNKSLIYWFGSGKSGRLGFGIETGLKRVAKLPTG</sequence>
<evidence type="ECO:0008006" key="3">
    <source>
        <dbReference type="Google" id="ProtNLM"/>
    </source>
</evidence>
<dbReference type="Proteomes" id="UP000177960">
    <property type="component" value="Unassembled WGS sequence"/>
</dbReference>
<dbReference type="STRING" id="1798404.A3B92_03790"/>
<accession>A0A1G1ZFA2</accession>
<evidence type="ECO:0000313" key="2">
    <source>
        <dbReference type="Proteomes" id="UP000177960"/>
    </source>
</evidence>
<reference evidence="1 2" key="1">
    <citation type="journal article" date="2016" name="Nat. Commun.">
        <title>Thousands of microbial genomes shed light on interconnected biogeochemical processes in an aquifer system.</title>
        <authorList>
            <person name="Anantharaman K."/>
            <person name="Brown C.T."/>
            <person name="Hug L.A."/>
            <person name="Sharon I."/>
            <person name="Castelle C.J."/>
            <person name="Probst A.J."/>
            <person name="Thomas B.C."/>
            <person name="Singh A."/>
            <person name="Wilkins M.J."/>
            <person name="Karaoz U."/>
            <person name="Brodie E.L."/>
            <person name="Williams K.H."/>
            <person name="Hubbard S.S."/>
            <person name="Banfield J.F."/>
        </authorList>
    </citation>
    <scope>NUCLEOTIDE SEQUENCE [LARGE SCALE GENOMIC DNA]</scope>
</reference>